<feature type="transmembrane region" description="Helical" evidence="1">
    <location>
        <begin position="20"/>
        <end position="45"/>
    </location>
</feature>
<sequence>MENQEQKIVVVKQKSMGLTIILSFLFGPLGMLYSTIIGGVVMFVISVLVGIFTLGLGLIITWPIGVIWAALATNNHNKRIMNNSINNQ</sequence>
<proteinExistence type="predicted"/>
<dbReference type="RefSeq" id="WP_201429801.1">
    <property type="nucleotide sequence ID" value="NZ_JAEQBW010000001.1"/>
</dbReference>
<keyword evidence="1" id="KW-0812">Transmembrane</keyword>
<evidence type="ECO:0000256" key="1">
    <source>
        <dbReference type="SAM" id="Phobius"/>
    </source>
</evidence>
<reference evidence="2" key="1">
    <citation type="submission" date="2021-01" db="EMBL/GenBank/DDBJ databases">
        <title>Marivirga aurantiaca sp. nov., isolated from intertidal surface sediments.</title>
        <authorList>
            <person name="Zhang M."/>
        </authorList>
    </citation>
    <scope>NUCLEOTIDE SEQUENCE</scope>
    <source>
        <strain evidence="2">S37H4</strain>
    </source>
</reference>
<evidence type="ECO:0000313" key="2">
    <source>
        <dbReference type="EMBL" id="MBK6264127.1"/>
    </source>
</evidence>
<comment type="caution">
    <text evidence="2">The sequence shown here is derived from an EMBL/GenBank/DDBJ whole genome shotgun (WGS) entry which is preliminary data.</text>
</comment>
<protein>
    <submittedName>
        <fullName evidence="2">Uncharacterized protein</fullName>
    </submittedName>
</protein>
<evidence type="ECO:0000313" key="3">
    <source>
        <dbReference type="Proteomes" id="UP000611723"/>
    </source>
</evidence>
<feature type="transmembrane region" description="Helical" evidence="1">
    <location>
        <begin position="51"/>
        <end position="71"/>
    </location>
</feature>
<dbReference type="EMBL" id="JAEQBW010000001">
    <property type="protein sequence ID" value="MBK6264127.1"/>
    <property type="molecule type" value="Genomic_DNA"/>
</dbReference>
<keyword evidence="3" id="KW-1185">Reference proteome</keyword>
<dbReference type="Proteomes" id="UP000611723">
    <property type="component" value="Unassembled WGS sequence"/>
</dbReference>
<dbReference type="AlphaFoldDB" id="A0A934WWB4"/>
<keyword evidence="1" id="KW-0472">Membrane</keyword>
<name>A0A934WWB4_9BACT</name>
<accession>A0A934WWB4</accession>
<gene>
    <name evidence="2" type="ORF">JKA74_03680</name>
</gene>
<organism evidence="2 3">
    <name type="scientific">Marivirga aurantiaca</name>
    <dbReference type="NCBI Taxonomy" id="2802615"/>
    <lineage>
        <taxon>Bacteria</taxon>
        <taxon>Pseudomonadati</taxon>
        <taxon>Bacteroidota</taxon>
        <taxon>Cytophagia</taxon>
        <taxon>Cytophagales</taxon>
        <taxon>Marivirgaceae</taxon>
        <taxon>Marivirga</taxon>
    </lineage>
</organism>
<keyword evidence="1" id="KW-1133">Transmembrane helix</keyword>